<dbReference type="Proteomes" id="UP001319200">
    <property type="component" value="Unassembled WGS sequence"/>
</dbReference>
<evidence type="ECO:0000313" key="3">
    <source>
        <dbReference type="EMBL" id="MBT1701291.1"/>
    </source>
</evidence>
<keyword evidence="4" id="KW-1185">Reference proteome</keyword>
<reference evidence="3 4" key="1">
    <citation type="submission" date="2021-05" db="EMBL/GenBank/DDBJ databases">
        <title>A Polyphasic approach of four new species of the genus Ohtaekwangia: Ohtaekwangia histidinii sp. nov., Ohtaekwangia cretensis sp. nov., Ohtaekwangia indiensis sp. nov., Ohtaekwangia reichenbachii sp. nov. from diverse environment.</title>
        <authorList>
            <person name="Octaviana S."/>
        </authorList>
    </citation>
    <scope>NUCLEOTIDE SEQUENCE [LARGE SCALE GENOMIC DNA]</scope>
    <source>
        <strain evidence="3 4">PWU4</strain>
    </source>
</reference>
<organism evidence="3 4">
    <name type="scientific">Chryseosolibacter histidini</name>
    <dbReference type="NCBI Taxonomy" id="2782349"/>
    <lineage>
        <taxon>Bacteria</taxon>
        <taxon>Pseudomonadati</taxon>
        <taxon>Bacteroidota</taxon>
        <taxon>Cytophagia</taxon>
        <taxon>Cytophagales</taxon>
        <taxon>Chryseotaleaceae</taxon>
        <taxon>Chryseosolibacter</taxon>
    </lineage>
</organism>
<dbReference type="PROSITE" id="PS50853">
    <property type="entry name" value="FN3"/>
    <property type="match status" value="1"/>
</dbReference>
<proteinExistence type="predicted"/>
<feature type="domain" description="Fibronectin type-III" evidence="2">
    <location>
        <begin position="35"/>
        <end position="134"/>
    </location>
</feature>
<dbReference type="Gene3D" id="2.60.40.2700">
    <property type="match status" value="1"/>
</dbReference>
<protein>
    <recommendedName>
        <fullName evidence="2">Fibronectin type-III domain-containing protein</fullName>
    </recommendedName>
</protein>
<sequence>MKSTLQNLKLWVVTLAVGFAGAFPSSCDEEEPDTVPTVSTGTVTAITGSTAIVTGEIINDGGPNITASGFVYSSTNATPTLAADSFTEETATVGVLTSQLNGLSSSTTYHVRAYAINGKGTGYGEVVDFTTGNAAPVASAVSINGAPEVNKGLTGIYTYSDSENDVESGSLFKWYVANDGTGAGEVPIAGATAITYTVQASEQGKYIRFGVTPKASTGNAAGEEVKSAFVGPVGEATTVTFTYNGHEVTYGIINSSTGRKWLDRNLGATNAPSAFDDYANYGDLFQWGRLADGHQLVTRDGLNDANIHAINGSTSFNPLQTSSTNTPNHSLFIINWDGPFDWRVPQNNNLWQGVNGINNPCPSGWRVPTAAEWSAENLGTISQAYAKLKITLSGLHAGDDDGFYQSNTGRYWTTTIPDPADFWVTHASINGTGTSLSIFARANGAACRCIKD</sequence>
<gene>
    <name evidence="3" type="ORF">KK083_30645</name>
</gene>
<name>A0AAP2DRR0_9BACT</name>
<evidence type="ECO:0000259" key="2">
    <source>
        <dbReference type="PROSITE" id="PS50853"/>
    </source>
</evidence>
<accession>A0AAP2DRR0</accession>
<feature type="signal peptide" evidence="1">
    <location>
        <begin position="1"/>
        <end position="22"/>
    </location>
</feature>
<comment type="caution">
    <text evidence="3">The sequence shown here is derived from an EMBL/GenBank/DDBJ whole genome shotgun (WGS) entry which is preliminary data.</text>
</comment>
<dbReference type="InterPro" id="IPR003961">
    <property type="entry name" value="FN3_dom"/>
</dbReference>
<feature type="chain" id="PRO_5043026941" description="Fibronectin type-III domain-containing protein" evidence="1">
    <location>
        <begin position="23"/>
        <end position="452"/>
    </location>
</feature>
<dbReference type="InterPro" id="IPR036116">
    <property type="entry name" value="FN3_sf"/>
</dbReference>
<dbReference type="AlphaFoldDB" id="A0AAP2DRR0"/>
<evidence type="ECO:0000256" key="1">
    <source>
        <dbReference type="SAM" id="SignalP"/>
    </source>
</evidence>
<keyword evidence="1" id="KW-0732">Signal</keyword>
<dbReference type="SUPFAM" id="SSF49265">
    <property type="entry name" value="Fibronectin type III"/>
    <property type="match status" value="1"/>
</dbReference>
<dbReference type="Gene3D" id="2.60.40.10">
    <property type="entry name" value="Immunoglobulins"/>
    <property type="match status" value="1"/>
</dbReference>
<dbReference type="EMBL" id="JAHESF010000064">
    <property type="protein sequence ID" value="MBT1701291.1"/>
    <property type="molecule type" value="Genomic_DNA"/>
</dbReference>
<evidence type="ECO:0000313" key="4">
    <source>
        <dbReference type="Proteomes" id="UP001319200"/>
    </source>
</evidence>
<dbReference type="InterPro" id="IPR013783">
    <property type="entry name" value="Ig-like_fold"/>
</dbReference>
<dbReference type="RefSeq" id="WP_254169974.1">
    <property type="nucleotide sequence ID" value="NZ_JAHESF010000064.1"/>
</dbReference>